<dbReference type="Proteomes" id="UP000316330">
    <property type="component" value="Unassembled WGS sequence"/>
</dbReference>
<protein>
    <recommendedName>
        <fullName evidence="3">SCP domain-containing protein</fullName>
    </recommendedName>
</protein>
<feature type="compositionally biased region" description="Pro residues" evidence="1">
    <location>
        <begin position="98"/>
        <end position="108"/>
    </location>
</feature>
<sequence>MKKFNPKGLKKTIMLGTLALAISVPVGVGAASAATPAGNTVTKDQLTQIASRFGIDLNGILQQIAQDQYPGVTNPSTGTGNGGWGQIVVTVPSKPAQPSTPTPAPSKPAQPSTPTTTPSKPAQPSKPTTPSQPTTPSKPSTGNNASAGTSQSEFAAQVVTLVNQERAKAGLGALNTSNATLTKMALDKAKDMYNKGYFDHNSPTYGSPFDMMKQYGINYSYAGENIAKGQRTPQEVMTAWMNSPGHRANILNPNYKTIGVAYYNGVWVQEFIA</sequence>
<dbReference type="PANTHER" id="PTHR31157:SF1">
    <property type="entry name" value="SCP DOMAIN-CONTAINING PROTEIN"/>
    <property type="match status" value="1"/>
</dbReference>
<proteinExistence type="predicted"/>
<name>A0A559JMJ5_9BACL</name>
<feature type="compositionally biased region" description="Low complexity" evidence="1">
    <location>
        <begin position="109"/>
        <end position="141"/>
    </location>
</feature>
<dbReference type="InterPro" id="IPR035940">
    <property type="entry name" value="CAP_sf"/>
</dbReference>
<organism evidence="4 5">
    <name type="scientific">Cohnella terricola</name>
    <dbReference type="NCBI Taxonomy" id="1289167"/>
    <lineage>
        <taxon>Bacteria</taxon>
        <taxon>Bacillati</taxon>
        <taxon>Bacillota</taxon>
        <taxon>Bacilli</taxon>
        <taxon>Bacillales</taxon>
        <taxon>Paenibacillaceae</taxon>
        <taxon>Cohnella</taxon>
    </lineage>
</organism>
<reference evidence="4 5" key="1">
    <citation type="submission" date="2019-07" db="EMBL/GenBank/DDBJ databases">
        <authorList>
            <person name="Kim J."/>
        </authorList>
    </citation>
    <scope>NUCLEOTIDE SEQUENCE [LARGE SCALE GENOMIC DNA]</scope>
    <source>
        <strain evidence="4 5">G13</strain>
    </source>
</reference>
<comment type="caution">
    <text evidence="4">The sequence shown here is derived from an EMBL/GenBank/DDBJ whole genome shotgun (WGS) entry which is preliminary data.</text>
</comment>
<feature type="domain" description="SCP" evidence="3">
    <location>
        <begin position="160"/>
        <end position="265"/>
    </location>
</feature>
<dbReference type="EMBL" id="VNJJ01000004">
    <property type="protein sequence ID" value="TVY01104.1"/>
    <property type="molecule type" value="Genomic_DNA"/>
</dbReference>
<dbReference type="PANTHER" id="PTHR31157">
    <property type="entry name" value="SCP DOMAIN-CONTAINING PROTEIN"/>
    <property type="match status" value="1"/>
</dbReference>
<dbReference type="Pfam" id="PF00188">
    <property type="entry name" value="CAP"/>
    <property type="match status" value="1"/>
</dbReference>
<dbReference type="SUPFAM" id="SSF55797">
    <property type="entry name" value="PR-1-like"/>
    <property type="match status" value="1"/>
</dbReference>
<evidence type="ECO:0000259" key="3">
    <source>
        <dbReference type="Pfam" id="PF00188"/>
    </source>
</evidence>
<evidence type="ECO:0000256" key="2">
    <source>
        <dbReference type="SAM" id="SignalP"/>
    </source>
</evidence>
<dbReference type="RefSeq" id="WP_144700111.1">
    <property type="nucleotide sequence ID" value="NZ_VNJJ01000004.1"/>
</dbReference>
<dbReference type="InterPro" id="IPR014044">
    <property type="entry name" value="CAP_dom"/>
</dbReference>
<keyword evidence="5" id="KW-1185">Reference proteome</keyword>
<feature type="chain" id="PRO_5021737525" description="SCP domain-containing protein" evidence="2">
    <location>
        <begin position="31"/>
        <end position="273"/>
    </location>
</feature>
<dbReference type="NCBIfam" id="TIGR02909">
    <property type="entry name" value="spore_YkwD"/>
    <property type="match status" value="1"/>
</dbReference>
<evidence type="ECO:0000256" key="1">
    <source>
        <dbReference type="SAM" id="MobiDB-lite"/>
    </source>
</evidence>
<accession>A0A559JMJ5</accession>
<dbReference type="InterPro" id="IPR014258">
    <property type="entry name" value="CAP_domain_YkwD-like"/>
</dbReference>
<dbReference type="CDD" id="cd05379">
    <property type="entry name" value="CAP_bacterial"/>
    <property type="match status" value="1"/>
</dbReference>
<dbReference type="OrthoDB" id="9783944at2"/>
<keyword evidence="2" id="KW-0732">Signal</keyword>
<evidence type="ECO:0000313" key="4">
    <source>
        <dbReference type="EMBL" id="TVY01104.1"/>
    </source>
</evidence>
<feature type="signal peptide" evidence="2">
    <location>
        <begin position="1"/>
        <end position="30"/>
    </location>
</feature>
<dbReference type="Gene3D" id="3.40.33.10">
    <property type="entry name" value="CAP"/>
    <property type="match status" value="1"/>
</dbReference>
<dbReference type="AlphaFoldDB" id="A0A559JMJ5"/>
<evidence type="ECO:0000313" key="5">
    <source>
        <dbReference type="Proteomes" id="UP000316330"/>
    </source>
</evidence>
<feature type="region of interest" description="Disordered" evidence="1">
    <location>
        <begin position="71"/>
        <end position="150"/>
    </location>
</feature>
<gene>
    <name evidence="4" type="ORF">FPZ45_08080</name>
</gene>